<protein>
    <recommendedName>
        <fullName evidence="4">Protein Syd</fullName>
    </recommendedName>
</protein>
<dbReference type="NCBIfam" id="NF003439">
    <property type="entry name" value="PRK04968.1"/>
    <property type="match status" value="1"/>
</dbReference>
<dbReference type="Pfam" id="PF07348">
    <property type="entry name" value="Syd"/>
    <property type="match status" value="1"/>
</dbReference>
<proteinExistence type="inferred from homology"/>
<keyword evidence="6" id="KW-1185">Reference proteome</keyword>
<reference evidence="5 6" key="1">
    <citation type="submission" date="2020-04" db="EMBL/GenBank/DDBJ databases">
        <title>Genome sequencing of Rosenbergiella species.</title>
        <authorList>
            <person name="Alvarez-Perez S."/>
            <person name="Lievens B."/>
        </authorList>
    </citation>
    <scope>NUCLEOTIDE SEQUENCE [LARGE SCALE GENOMIC DNA]</scope>
    <source>
        <strain evidence="5 6">CdVSA20.1</strain>
    </source>
</reference>
<evidence type="ECO:0000256" key="2">
    <source>
        <dbReference type="ARBA" id="ARBA00022519"/>
    </source>
</evidence>
<comment type="caution">
    <text evidence="5">The sequence shown here is derived from an EMBL/GenBank/DDBJ whole genome shotgun (WGS) entry which is preliminary data.</text>
</comment>
<dbReference type="InterPro" id="IPR009948">
    <property type="entry name" value="Syd"/>
</dbReference>
<keyword evidence="3 4" id="KW-0472">Membrane</keyword>
<evidence type="ECO:0000313" key="6">
    <source>
        <dbReference type="Proteomes" id="UP000786875"/>
    </source>
</evidence>
<sequence>MLDETSQQLSEFTQRYCQFWQQASHSAPRNTSLLGVDSPCLVATYEQEITWLPQPFTLPKNLDGVAKGVDLLLQPSVVAFYTTQFAAEMPATFEGTPITLLQAWNEEDFTLLQQNLLGHLVMKRRLKHSPTLFIATTEDDETIITVENISGHVVLETLGQQQYKVLAPSLTHFLQLLSPRR</sequence>
<evidence type="ECO:0000313" key="5">
    <source>
        <dbReference type="EMBL" id="MBT0727950.1"/>
    </source>
</evidence>
<name>A0ABS5T8X5_9GAMM</name>
<dbReference type="Gene3D" id="3.40.1580.20">
    <property type="entry name" value="Syd protein"/>
    <property type="match status" value="1"/>
</dbReference>
<dbReference type="CDD" id="cd16323">
    <property type="entry name" value="Syd"/>
    <property type="match status" value="1"/>
</dbReference>
<keyword evidence="2 4" id="KW-0997">Cell inner membrane</keyword>
<comment type="function">
    <text evidence="4">Interacts with the SecY protein in vivo. May bind preferentially to an uncomplexed state of SecY, thus functioning either as a chelating agent for excess SecY in the cell or as a regulatory factor that negatively controls the translocase function.</text>
</comment>
<organism evidence="5 6">
    <name type="scientific">Rosenbergiella australiborealis</name>
    <dbReference type="NCBI Taxonomy" id="1544696"/>
    <lineage>
        <taxon>Bacteria</taxon>
        <taxon>Pseudomonadati</taxon>
        <taxon>Pseudomonadota</taxon>
        <taxon>Gammaproteobacteria</taxon>
        <taxon>Enterobacterales</taxon>
        <taxon>Erwiniaceae</taxon>
        <taxon>Rosenbergiella</taxon>
    </lineage>
</organism>
<dbReference type="InterPro" id="IPR038228">
    <property type="entry name" value="Syd_sf"/>
</dbReference>
<comment type="subcellular location">
    <subcellularLocation>
        <location evidence="4">Cell inner membrane</location>
        <topology evidence="4">Peripheral membrane protein</topology>
        <orientation evidence="4">Cytoplasmic side</orientation>
    </subcellularLocation>
    <text evidence="4">Loosely associated with the cytoplasmic side of the inner membrane, probably via SecY.</text>
</comment>
<evidence type="ECO:0000256" key="1">
    <source>
        <dbReference type="ARBA" id="ARBA00022475"/>
    </source>
</evidence>
<accession>A0ABS5T8X5</accession>
<evidence type="ECO:0000256" key="4">
    <source>
        <dbReference type="HAMAP-Rule" id="MF_01104"/>
    </source>
</evidence>
<dbReference type="Proteomes" id="UP000786875">
    <property type="component" value="Unassembled WGS sequence"/>
</dbReference>
<comment type="similarity">
    <text evidence="4">Belongs to the Syd family.</text>
</comment>
<gene>
    <name evidence="4 5" type="primary">syd</name>
    <name evidence="5" type="ORF">HGT73_11305</name>
</gene>
<keyword evidence="1 4" id="KW-1003">Cell membrane</keyword>
<dbReference type="RefSeq" id="WP_214215054.1">
    <property type="nucleotide sequence ID" value="NZ_JABBFO010000011.1"/>
</dbReference>
<dbReference type="EMBL" id="JABBFO010000011">
    <property type="protein sequence ID" value="MBT0727950.1"/>
    <property type="molecule type" value="Genomic_DNA"/>
</dbReference>
<dbReference type="HAMAP" id="MF_01104">
    <property type="entry name" value="Syd"/>
    <property type="match status" value="1"/>
</dbReference>
<evidence type="ECO:0000256" key="3">
    <source>
        <dbReference type="ARBA" id="ARBA00023136"/>
    </source>
</evidence>